<proteinExistence type="predicted"/>
<dbReference type="SUPFAM" id="SSF50998">
    <property type="entry name" value="Quinoprotein alcohol dehydrogenase-like"/>
    <property type="match status" value="1"/>
</dbReference>
<dbReference type="InterPro" id="IPR015943">
    <property type="entry name" value="WD40/YVTN_repeat-like_dom_sf"/>
</dbReference>
<evidence type="ECO:0000313" key="4">
    <source>
        <dbReference type="Proteomes" id="UP000431080"/>
    </source>
</evidence>
<gene>
    <name evidence="3" type="ORF">GE115_11445</name>
</gene>
<dbReference type="PANTHER" id="PTHR43143">
    <property type="entry name" value="METALLOPHOSPHOESTERASE, CALCINEURIN SUPERFAMILY"/>
    <property type="match status" value="1"/>
</dbReference>
<dbReference type="InterPro" id="IPR051918">
    <property type="entry name" value="STPP_CPPED1"/>
</dbReference>
<accession>A0A6I2F884</accession>
<feature type="domain" description="Pyrrolo-quinoline quinone repeat" evidence="2">
    <location>
        <begin position="499"/>
        <end position="626"/>
    </location>
</feature>
<dbReference type="InterPro" id="IPR011047">
    <property type="entry name" value="Quinoprotein_ADH-like_sf"/>
</dbReference>
<dbReference type="SMART" id="SM00564">
    <property type="entry name" value="PQQ"/>
    <property type="match status" value="4"/>
</dbReference>
<evidence type="ECO:0000259" key="1">
    <source>
        <dbReference type="Pfam" id="PF00149"/>
    </source>
</evidence>
<evidence type="ECO:0000259" key="2">
    <source>
        <dbReference type="Pfam" id="PF13360"/>
    </source>
</evidence>
<dbReference type="InterPro" id="IPR004843">
    <property type="entry name" value="Calcineurin-like_PHP"/>
</dbReference>
<evidence type="ECO:0000313" key="3">
    <source>
        <dbReference type="EMBL" id="MRG60474.1"/>
    </source>
</evidence>
<dbReference type="Pfam" id="PF13360">
    <property type="entry name" value="PQQ_2"/>
    <property type="match status" value="2"/>
</dbReference>
<feature type="domain" description="Calcineurin-like phosphoesterase" evidence="1">
    <location>
        <begin position="110"/>
        <end position="287"/>
    </location>
</feature>
<name>A0A6I2F884_9MICO</name>
<sequence>MRHRGLAVSCAKRRSRCRSLADRRRDLGRGSTAPIGCRQAGRLVQTTRRGGGNARMTHGMSGAETAAGMTRRGFLTVGALGVSLGAVGAGWGPWPGAAVGAARADETAPLRFAVFTDTHANLEETARLENLARVFAAVEAEDPDFVLHCGDITDAGRESDFETYRSLIPAALWDRIRHVPGNHEIRWDITARERYERWFGPTSYSFDVGGVHFIALDPTQALQEPGLFSDDLAWIRDDLAAAGDAPTIMFLHFPLGDRNFYVNDADEFLRTIDPFPVRGIFAGHIHRNEITRFNGLTQVAAISSRLGPFYLRVTERRDATGRVLVVEQVTLGATDADPVVVDPLAEVPLDVAPGEDLGELDPKANSVRDALEVTARPGAAAVRAEAQVYPQGLFGTANAGAWTALEPRGRSWHGTLDAAALAAGTHRVQVRAFDESGAARYETATFERHPARSHAGDWEISVGGQLQGALAEAGGTVVAGSTSGRVVGVRADEPGRPRPAWTADLGPVHRGAAFSTDGRTVYVPSADHTLTALDARDGHVRWSVDLGRPVMSTPAVFDLGGADRIVVTAGNRLHNLDATGAILWRSEVPIQSAGRPACDGQRIYAGGGDGRGHAYDVATGAHLWSILTNTRVDTYRQLIYGPWDDWTQVLPTGAVLFSTVTDAIAVAPATGAELWRLAGGYLLAPGLVLDESNLLLATEWGLVELVDPATGAKRWSSQAVPRLVNTGPVRDERTGALWLVGTGGLVVRLDAASGAVTVVRQLFTANTFSRPVIVGDTLVVAAQDGVLRGIRI</sequence>
<dbReference type="EMBL" id="WJIF01000006">
    <property type="protein sequence ID" value="MRG60474.1"/>
    <property type="molecule type" value="Genomic_DNA"/>
</dbReference>
<dbReference type="InterPro" id="IPR018391">
    <property type="entry name" value="PQQ_b-propeller_rpt"/>
</dbReference>
<dbReference type="AlphaFoldDB" id="A0A6I2F884"/>
<dbReference type="Gene3D" id="3.60.21.10">
    <property type="match status" value="1"/>
</dbReference>
<dbReference type="Proteomes" id="UP000431080">
    <property type="component" value="Unassembled WGS sequence"/>
</dbReference>
<dbReference type="InterPro" id="IPR002372">
    <property type="entry name" value="PQQ_rpt_dom"/>
</dbReference>
<feature type="domain" description="Pyrrolo-quinoline quinone repeat" evidence="2">
    <location>
        <begin position="664"/>
        <end position="791"/>
    </location>
</feature>
<comment type="caution">
    <text evidence="3">The sequence shown here is derived from an EMBL/GenBank/DDBJ whole genome shotgun (WGS) entry which is preliminary data.</text>
</comment>
<keyword evidence="4" id="KW-1185">Reference proteome</keyword>
<dbReference type="InterPro" id="IPR029052">
    <property type="entry name" value="Metallo-depent_PP-like"/>
</dbReference>
<organism evidence="3 4">
    <name type="scientific">Agromyces agglutinans</name>
    <dbReference type="NCBI Taxonomy" id="2662258"/>
    <lineage>
        <taxon>Bacteria</taxon>
        <taxon>Bacillati</taxon>
        <taxon>Actinomycetota</taxon>
        <taxon>Actinomycetes</taxon>
        <taxon>Micrococcales</taxon>
        <taxon>Microbacteriaceae</taxon>
        <taxon>Agromyces</taxon>
    </lineage>
</organism>
<dbReference type="GO" id="GO:0016787">
    <property type="term" value="F:hydrolase activity"/>
    <property type="evidence" value="ECO:0007669"/>
    <property type="project" value="InterPro"/>
</dbReference>
<dbReference type="Pfam" id="PF00149">
    <property type="entry name" value="Metallophos"/>
    <property type="match status" value="1"/>
</dbReference>
<dbReference type="PANTHER" id="PTHR43143:SF1">
    <property type="entry name" value="SERINE_THREONINE-PROTEIN PHOSPHATASE CPPED1"/>
    <property type="match status" value="1"/>
</dbReference>
<protein>
    <submittedName>
        <fullName evidence="3">PQQ-binding-like beta-propeller repeat protein</fullName>
    </submittedName>
</protein>
<dbReference type="Gene3D" id="2.130.10.10">
    <property type="entry name" value="YVTN repeat-like/Quinoprotein amine dehydrogenase"/>
    <property type="match status" value="1"/>
</dbReference>
<reference evidence="3 4" key="1">
    <citation type="submission" date="2019-10" db="EMBL/GenBank/DDBJ databases">
        <authorList>
            <person name="Nie G."/>
            <person name="Ming H."/>
            <person name="Yi B."/>
        </authorList>
    </citation>
    <scope>NUCLEOTIDE SEQUENCE [LARGE SCALE GENOMIC DNA]</scope>
    <source>
        <strain evidence="3 4">CFH 90414</strain>
    </source>
</reference>
<dbReference type="SUPFAM" id="SSF56300">
    <property type="entry name" value="Metallo-dependent phosphatases"/>
    <property type="match status" value="1"/>
</dbReference>